<dbReference type="PANTHER" id="PTHR12768">
    <property type="entry name" value="BECLIN 1"/>
    <property type="match status" value="1"/>
</dbReference>
<dbReference type="InterPro" id="IPR038274">
    <property type="entry name" value="Atg6/Beclin_C_sf"/>
</dbReference>
<dbReference type="EMBL" id="KE721353">
    <property type="protein sequence ID" value="ERF70203.1"/>
    <property type="molecule type" value="Genomic_DNA"/>
</dbReference>
<dbReference type="Gene3D" id="1.10.418.40">
    <property type="entry name" value="Autophagy protein 6/Beclin 1"/>
    <property type="match status" value="1"/>
</dbReference>
<dbReference type="InterPro" id="IPR041691">
    <property type="entry name" value="Atg6/beclin_CC"/>
</dbReference>
<dbReference type="InterPro" id="IPR007243">
    <property type="entry name" value="Atg6/Beclin"/>
</dbReference>
<dbReference type="eggNOG" id="KOG2751">
    <property type="taxonomic scope" value="Eukaryota"/>
</dbReference>
<feature type="domain" description="Atg6/beclin coiled-coil" evidence="5">
    <location>
        <begin position="162"/>
        <end position="293"/>
    </location>
</feature>
<feature type="compositionally biased region" description="Polar residues" evidence="3">
    <location>
        <begin position="99"/>
        <end position="110"/>
    </location>
</feature>
<keyword evidence="2" id="KW-0175">Coiled coil</keyword>
<dbReference type="GO" id="GO:0034271">
    <property type="term" value="C:phosphatidylinositol 3-kinase complex, class III, type I"/>
    <property type="evidence" value="ECO:0007669"/>
    <property type="project" value="TreeGrafter"/>
</dbReference>
<dbReference type="PANTHER" id="PTHR12768:SF4">
    <property type="entry name" value="BECLIN-1"/>
    <property type="match status" value="1"/>
</dbReference>
<dbReference type="FunFam" id="1.10.418.40:FF:000005">
    <property type="entry name" value="Autophagy protein Apg6, putative"/>
    <property type="match status" value="1"/>
</dbReference>
<feature type="compositionally biased region" description="Basic and acidic residues" evidence="3">
    <location>
        <begin position="126"/>
        <end position="142"/>
    </location>
</feature>
<sequence length="525" mass="58066">MYCQKCRTPLKLDGSLEDLNPAAFDLLVGSTGKSLPDNSTSTRLTYPQERKDLYDKVTSTPASPVTKRSIPAPRHGDAKSDGRDPVSKGNPDMSFIEITESQIVPPQQLDSTERTPPANNGQPNAHSEDSKSSHQDGSLSHDMEVSQRLFSILSARSDIDHPICTECTSLLLSSMTARLNASTKERDAYIGFLRSLQSASSTIPTAEDVAAAEKSLKDTLDKEKVVFEELKNLEAQKQELENEIAELEEQSQALELEEQNFWAERNAFDDEMHELTATLNSLQQKHQHDQLQLQALQRTNVYNDTFCIGHDGYFGTINGLRLGRLPNQNVEWSEINAAWGQTVLLLTTVAERLGYTFQGYRLRPMGSTSRIEKVEWPQQSPDGSAQGSHHAGQMSTNVTPKITQLDLFSSGDMPLGRVFFHRRFDGGMVAFLDCLAQLGAYIERLPNPPSSGNSSPRTPTRISRVLPYPIHGDKIGEGNNAVSIKLGAGFQQDESWTKACKYALTCCKFLLAHVSNMGNSSRSSE</sequence>
<dbReference type="GO" id="GO:0000045">
    <property type="term" value="P:autophagosome assembly"/>
    <property type="evidence" value="ECO:0007669"/>
    <property type="project" value="TreeGrafter"/>
</dbReference>
<comment type="similarity">
    <text evidence="1">Belongs to the beclin family.</text>
</comment>
<dbReference type="Pfam" id="PF04111">
    <property type="entry name" value="APG6"/>
    <property type="match status" value="1"/>
</dbReference>
<feature type="compositionally biased region" description="Polar residues" evidence="3">
    <location>
        <begin position="31"/>
        <end position="45"/>
    </location>
</feature>
<organism evidence="6 7">
    <name type="scientific">Endocarpon pusillum (strain Z07020 / HMAS-L-300199)</name>
    <name type="common">Lichen-forming fungus</name>
    <dbReference type="NCBI Taxonomy" id="1263415"/>
    <lineage>
        <taxon>Eukaryota</taxon>
        <taxon>Fungi</taxon>
        <taxon>Dikarya</taxon>
        <taxon>Ascomycota</taxon>
        <taxon>Pezizomycotina</taxon>
        <taxon>Eurotiomycetes</taxon>
        <taxon>Chaetothyriomycetidae</taxon>
        <taxon>Verrucariales</taxon>
        <taxon>Verrucariaceae</taxon>
        <taxon>Endocarpon</taxon>
    </lineage>
</organism>
<dbReference type="GO" id="GO:0000423">
    <property type="term" value="P:mitophagy"/>
    <property type="evidence" value="ECO:0007669"/>
    <property type="project" value="TreeGrafter"/>
</dbReference>
<dbReference type="GO" id="GO:0034272">
    <property type="term" value="C:phosphatidylinositol 3-kinase complex, class III, type II"/>
    <property type="evidence" value="ECO:0007669"/>
    <property type="project" value="TreeGrafter"/>
</dbReference>
<evidence type="ECO:0000259" key="4">
    <source>
        <dbReference type="Pfam" id="PF04111"/>
    </source>
</evidence>
<gene>
    <name evidence="6" type="ORF">EPUS_00391</name>
</gene>
<dbReference type="Gene3D" id="6.10.250.3110">
    <property type="match status" value="1"/>
</dbReference>
<dbReference type="OrthoDB" id="20368at2759"/>
<dbReference type="AlphaFoldDB" id="U1GDR1"/>
<evidence type="ECO:0000256" key="3">
    <source>
        <dbReference type="SAM" id="MobiDB-lite"/>
    </source>
</evidence>
<dbReference type="GeneID" id="19235453"/>
<evidence type="ECO:0000313" key="7">
    <source>
        <dbReference type="Proteomes" id="UP000019373"/>
    </source>
</evidence>
<accession>U1GDR1</accession>
<dbReference type="Pfam" id="PF17675">
    <property type="entry name" value="APG6_N"/>
    <property type="match status" value="1"/>
</dbReference>
<dbReference type="GO" id="GO:0043548">
    <property type="term" value="F:phosphatidylinositol 3-kinase binding"/>
    <property type="evidence" value="ECO:0007669"/>
    <property type="project" value="TreeGrafter"/>
</dbReference>
<name>U1GDR1_ENDPU</name>
<feature type="domain" description="Atg6 BARA" evidence="4">
    <location>
        <begin position="296"/>
        <end position="516"/>
    </location>
</feature>
<evidence type="ECO:0000256" key="2">
    <source>
        <dbReference type="SAM" id="Coils"/>
    </source>
</evidence>
<dbReference type="OMA" id="EWDVYKA"/>
<dbReference type="HOGENOM" id="CLU_024219_3_1_1"/>
<dbReference type="GO" id="GO:0030674">
    <property type="term" value="F:protein-macromolecule adaptor activity"/>
    <property type="evidence" value="ECO:0007669"/>
    <property type="project" value="TreeGrafter"/>
</dbReference>
<dbReference type="RefSeq" id="XP_007804238.1">
    <property type="nucleotide sequence ID" value="XM_007806047.1"/>
</dbReference>
<proteinExistence type="inferred from homology"/>
<dbReference type="InterPro" id="IPR040455">
    <property type="entry name" value="Atg6_BARA"/>
</dbReference>
<feature type="compositionally biased region" description="Basic and acidic residues" evidence="3">
    <location>
        <begin position="74"/>
        <end position="86"/>
    </location>
</feature>
<feature type="region of interest" description="Disordered" evidence="3">
    <location>
        <begin position="376"/>
        <end position="395"/>
    </location>
</feature>
<feature type="coiled-coil region" evidence="2">
    <location>
        <begin position="223"/>
        <end position="299"/>
    </location>
</feature>
<evidence type="ECO:0000259" key="5">
    <source>
        <dbReference type="Pfam" id="PF17675"/>
    </source>
</evidence>
<dbReference type="GO" id="GO:0045324">
    <property type="term" value="P:late endosome to vacuole transport"/>
    <property type="evidence" value="ECO:0007669"/>
    <property type="project" value="TreeGrafter"/>
</dbReference>
<evidence type="ECO:0000313" key="6">
    <source>
        <dbReference type="EMBL" id="ERF70203.1"/>
    </source>
</evidence>
<dbReference type="Proteomes" id="UP000019373">
    <property type="component" value="Unassembled WGS sequence"/>
</dbReference>
<keyword evidence="7" id="KW-1185">Reference proteome</keyword>
<feature type="region of interest" description="Disordered" evidence="3">
    <location>
        <begin position="29"/>
        <end position="142"/>
    </location>
</feature>
<protein>
    <submittedName>
        <fullName evidence="6">Uncharacterized protein</fullName>
    </submittedName>
</protein>
<feature type="compositionally biased region" description="Polar residues" evidence="3">
    <location>
        <begin position="377"/>
        <end position="395"/>
    </location>
</feature>
<dbReference type="GO" id="GO:0000407">
    <property type="term" value="C:phagophore assembly site"/>
    <property type="evidence" value="ECO:0007669"/>
    <property type="project" value="TreeGrafter"/>
</dbReference>
<reference evidence="7" key="1">
    <citation type="journal article" date="2014" name="BMC Genomics">
        <title>Genome characteristics reveal the impact of lichenization on lichen-forming fungus Endocarpon pusillum Hedwig (Verrucariales, Ascomycota).</title>
        <authorList>
            <person name="Wang Y.-Y."/>
            <person name="Liu B."/>
            <person name="Zhang X.-Y."/>
            <person name="Zhou Q.-M."/>
            <person name="Zhang T."/>
            <person name="Li H."/>
            <person name="Yu Y.-F."/>
            <person name="Zhang X.-L."/>
            <person name="Hao X.-Y."/>
            <person name="Wang M."/>
            <person name="Wang L."/>
            <person name="Wei J.-C."/>
        </authorList>
    </citation>
    <scope>NUCLEOTIDE SEQUENCE [LARGE SCALE GENOMIC DNA]</scope>
    <source>
        <strain evidence="7">Z07020 / HMAS-L-300199</strain>
    </source>
</reference>
<evidence type="ECO:0000256" key="1">
    <source>
        <dbReference type="ARBA" id="ARBA00005965"/>
    </source>
</evidence>
<dbReference type="GO" id="GO:0006995">
    <property type="term" value="P:cellular response to nitrogen starvation"/>
    <property type="evidence" value="ECO:0007669"/>
    <property type="project" value="TreeGrafter"/>
</dbReference>